<evidence type="ECO:0000256" key="1">
    <source>
        <dbReference type="SAM" id="Phobius"/>
    </source>
</evidence>
<comment type="caution">
    <text evidence="2">The sequence shown here is derived from an EMBL/GenBank/DDBJ whole genome shotgun (WGS) entry which is preliminary data.</text>
</comment>
<feature type="transmembrane region" description="Helical" evidence="1">
    <location>
        <begin position="12"/>
        <end position="33"/>
    </location>
</feature>
<dbReference type="NCBIfam" id="NF008528">
    <property type="entry name" value="PRK11463.1-2"/>
    <property type="match status" value="1"/>
</dbReference>
<organism evidence="2 3">
    <name type="scientific">Arachnia propionica</name>
    <dbReference type="NCBI Taxonomy" id="1750"/>
    <lineage>
        <taxon>Bacteria</taxon>
        <taxon>Bacillati</taxon>
        <taxon>Actinomycetota</taxon>
        <taxon>Actinomycetes</taxon>
        <taxon>Propionibacteriales</taxon>
        <taxon>Propionibacteriaceae</taxon>
        <taxon>Arachnia</taxon>
    </lineage>
</organism>
<proteinExistence type="predicted"/>
<dbReference type="RefSeq" id="WP_125226758.1">
    <property type="nucleotide sequence ID" value="NZ_RQYT01000002.1"/>
</dbReference>
<keyword evidence="1" id="KW-1133">Transmembrane helix</keyword>
<dbReference type="PANTHER" id="PTHR35335:SF1">
    <property type="entry name" value="UPF0716 PROTEIN FXSA"/>
    <property type="match status" value="1"/>
</dbReference>
<dbReference type="Proteomes" id="UP000280935">
    <property type="component" value="Unassembled WGS sequence"/>
</dbReference>
<evidence type="ECO:0000313" key="2">
    <source>
        <dbReference type="EMBL" id="RRD51166.1"/>
    </source>
</evidence>
<dbReference type="InterPro" id="IPR007313">
    <property type="entry name" value="FxsA"/>
</dbReference>
<sequence length="165" mass="18005">MGERQEGIRASTAVLFLIVPVLLFLFAEITVLIMVATQLGWWTLLLIAATTMLGVWLSQREGRRTWQALSRSLVTGSLPAGQTADAVLVLLGGVLLIAPGFLSDVAGLLLLLPFTRPFIRMVLGRLFGRAVARTRPESDVIQGEVVEESEPVTLIPEIEDNDKLN</sequence>
<dbReference type="AlphaFoldDB" id="A0A3P1WYK4"/>
<keyword evidence="1" id="KW-0472">Membrane</keyword>
<accession>A0A3P1WYK4</accession>
<name>A0A3P1WYK4_9ACTN</name>
<feature type="transmembrane region" description="Helical" evidence="1">
    <location>
        <begin position="39"/>
        <end position="57"/>
    </location>
</feature>
<dbReference type="OrthoDB" id="9792788at2"/>
<dbReference type="Pfam" id="PF04186">
    <property type="entry name" value="FxsA"/>
    <property type="match status" value="1"/>
</dbReference>
<evidence type="ECO:0000313" key="3">
    <source>
        <dbReference type="Proteomes" id="UP000280935"/>
    </source>
</evidence>
<dbReference type="PANTHER" id="PTHR35335">
    <property type="entry name" value="UPF0716 PROTEIN FXSA"/>
    <property type="match status" value="1"/>
</dbReference>
<reference evidence="2 3" key="1">
    <citation type="submission" date="2018-11" db="EMBL/GenBank/DDBJ databases">
        <title>Genomes From Bacteria Associated with the Canine Oral Cavity: a Test Case for Automated Genome-Based Taxonomic Assignment.</title>
        <authorList>
            <person name="Coil D.A."/>
            <person name="Jospin G."/>
            <person name="Darling A.E."/>
            <person name="Wallis C."/>
            <person name="Davis I.J."/>
            <person name="Harris S."/>
            <person name="Eisen J.A."/>
            <person name="Holcombe L.J."/>
            <person name="O'Flynn C."/>
        </authorList>
    </citation>
    <scope>NUCLEOTIDE SEQUENCE [LARGE SCALE GENOMIC DNA]</scope>
    <source>
        <strain evidence="2 3">OH2822_COT-296</strain>
    </source>
</reference>
<gene>
    <name evidence="2" type="ORF">EII35_01845</name>
</gene>
<dbReference type="GO" id="GO:0016020">
    <property type="term" value="C:membrane"/>
    <property type="evidence" value="ECO:0007669"/>
    <property type="project" value="InterPro"/>
</dbReference>
<dbReference type="EMBL" id="RQYT01000002">
    <property type="protein sequence ID" value="RRD51166.1"/>
    <property type="molecule type" value="Genomic_DNA"/>
</dbReference>
<keyword evidence="1" id="KW-0812">Transmembrane</keyword>
<protein>
    <submittedName>
        <fullName evidence="2">FxsA family protein</fullName>
    </submittedName>
</protein>